<proteinExistence type="predicted"/>
<dbReference type="KEGG" id="vg:16045508"/>
<keyword evidence="3" id="KW-1185">Reference proteome</keyword>
<organism evidence="2 3">
    <name type="scientific">Synechococcus phage S-IOM18</name>
    <dbReference type="NCBI Taxonomy" id="754039"/>
    <lineage>
        <taxon>Viruses</taxon>
        <taxon>Duplodnaviria</taxon>
        <taxon>Heunggongvirae</taxon>
        <taxon>Uroviricota</taxon>
        <taxon>Caudoviricetes</taxon>
        <taxon>Pantevenvirales</taxon>
        <taxon>Kyanoviridae</taxon>
        <taxon>Tefnutvirus</taxon>
        <taxon>Tefnutvirus siom18</taxon>
    </lineage>
</organism>
<dbReference type="EMBL" id="HQ317383">
    <property type="protein sequence ID" value="AGN33720.1"/>
    <property type="molecule type" value="Genomic_DNA"/>
</dbReference>
<evidence type="ECO:0000313" key="2">
    <source>
        <dbReference type="EMBL" id="AGN33720.1"/>
    </source>
</evidence>
<accession>R9TND3</accession>
<sequence length="1004" mass="104994">MAKLQVYKFVNPGSVSTKDPSVAAARSQTLAFNRMGSTLTSIGNVVSDIEKISIAQIKDAKKREQFERRRERRQKDIAAEELQETSKSKSTGLARNLGGKVKGAAKKGLSWVDKFLGPITTALIKLAAFAITTEVLKWLGDEKNTQKLATFLERTKFVFEKIFGWASGFTENILEGVSGLADPNGDFGQKLGALGTLMKGVIGLKYLMNPFSLITDILGIIDLLGKFRPGRKPNAKLKKPTGKGTTLKPDGTSPRPTNVNVKPTSSFTGIENSGLDSAERRLADKVSKQHGAGARAAFDQRYNQMIADGASPSQAARRANADVTKLLNSGKLTSKPALGSLSPSANRAQGLGGSKIFKYGGKNIDKATQRFFLKVAGKGGVRSLKKLAKAIKVPIVGALITAIINWMAGDSVLDAVFKGLGLAIGELLGGWAGGAIGALGGPAAPITVPLGAFVGSVLGGIGGEALGGWLAGIVSGKGNPKGLELGAIGAKLKQVWDEKIMNGEFWAGAWEAFINIGGKIMTDAWQAVNSMASFAFGQAKNFFTMLMEKSEPWRNAMMEAFNKYIVNGPMEMVKTIFDTIMSGARGIGQLFTEGAPILLQMIKETAQAAFDWVFGKVGALFQAVRDNLLNPLGLIRATNALLDFINPFKIGERVTELMGAVGNKVSKTVAEGFAKAKEIGGAIIEPVMQYIQPALTAIDETWKIVSNLPGWVYNNSIKPIFDAVTGVFNSGPAIWEWLNKENTFQEITGQAVPGEEPEGMFLGGVVKGISKAVSGVGKAVSGVVSNPIVQTAASFIPGAAPIMAGINAGLGLMSGNPMQMLSSAAGMIPGLSGMMGGVGNAISGFMNSPLGNIAGSLMSGNLMGAATTGLGMLNPALGQMAGSLFSGGLNPMNMLGNVAQQFGMGGLFKAVTGAQGGDYMAGISELGAQIGVDPKLLGAVENTASKVMGKDGFSAEYAMQQALEFVPVPMILEKIVPMPSPVPINTGGGGVVTGIPSSLTQRTQ</sequence>
<gene>
    <name evidence="2" type="ORF">SWYG_00211</name>
</gene>
<feature type="region of interest" description="Disordered" evidence="1">
    <location>
        <begin position="232"/>
        <end position="257"/>
    </location>
</feature>
<dbReference type="RefSeq" id="YP_008126534.1">
    <property type="nucleotide sequence ID" value="NC_021536.1"/>
</dbReference>
<evidence type="ECO:0000256" key="1">
    <source>
        <dbReference type="SAM" id="MobiDB-lite"/>
    </source>
</evidence>
<feature type="compositionally biased region" description="Basic residues" evidence="1">
    <location>
        <begin position="232"/>
        <end position="241"/>
    </location>
</feature>
<protein>
    <submittedName>
        <fullName evidence="2">Uncharacterized protein</fullName>
    </submittedName>
</protein>
<name>R9TND3_9CAUD</name>
<dbReference type="OrthoDB" id="6408at10239"/>
<evidence type="ECO:0000313" key="3">
    <source>
        <dbReference type="Proteomes" id="UP000204294"/>
    </source>
</evidence>
<dbReference type="GeneID" id="16045508"/>
<dbReference type="Proteomes" id="UP000204294">
    <property type="component" value="Segment"/>
</dbReference>
<reference evidence="2 3" key="1">
    <citation type="submission" date="2010-09" db="EMBL/GenBank/DDBJ databases">
        <title>The Genome Sequence of Synechococcus phage S-IOM18.</title>
        <authorList>
            <consortium name="The Broad Institute Genome Sequencing Platform"/>
            <person name="Henn M.R."/>
            <person name="Clokie M."/>
            <person name="Levin J."/>
            <person name="Malboeuf C."/>
            <person name="Casali M."/>
            <person name="Russ C."/>
            <person name="Lennon N."/>
            <person name="Chapman S.B."/>
            <person name="Erlich R."/>
            <person name="Young S.K."/>
            <person name="Yandava C."/>
            <person name="Zeng Q."/>
            <person name="Fitzgerald M.F."/>
            <person name="Alvarado L."/>
            <person name="Anderson S."/>
            <person name="Berlin A."/>
            <person name="Chen Z."/>
            <person name="Freedman E."/>
            <person name="Gellesch M."/>
            <person name="Goldberg J."/>
            <person name="Green L."/>
            <person name="Griggs A."/>
            <person name="Gujja S."/>
            <person name="Heilman E.R."/>
            <person name="Heiman D."/>
            <person name="Hollinger A."/>
            <person name="Howarth C."/>
            <person name="Larson L."/>
            <person name="Mehta T."/>
            <person name="Neiman D."/>
            <person name="Pearson M."/>
            <person name="Roberts A."/>
            <person name="Ryan E."/>
            <person name="Saif S."/>
            <person name="Shea T."/>
            <person name="Shenoy N."/>
            <person name="Sisk P."/>
            <person name="Stolte C."/>
            <person name="Sykes S."/>
            <person name="White J."/>
            <person name="Haas B."/>
            <person name="Nusbaum C."/>
            <person name="Birren B."/>
        </authorList>
    </citation>
    <scope>NUCLEOTIDE SEQUENCE [LARGE SCALE GENOMIC DNA]</scope>
    <source>
        <strain evidence="2 3">S-IOM18</strain>
    </source>
</reference>